<dbReference type="Proteomes" id="UP000009071">
    <property type="component" value="Chromosome"/>
</dbReference>
<dbReference type="CDD" id="cd04301">
    <property type="entry name" value="NAT_SF"/>
    <property type="match status" value="1"/>
</dbReference>
<proteinExistence type="predicted"/>
<dbReference type="AlphaFoldDB" id="C4XIX6"/>
<dbReference type="STRING" id="573370.DMR_06490"/>
<evidence type="ECO:0000259" key="3">
    <source>
        <dbReference type="PROSITE" id="PS51186"/>
    </source>
</evidence>
<sequence length="178" mass="19618">MSRKPCFRAADSRDAARCHEIEQSAYEGAEAATLEKIALRIDLYPEGFVVMEIDGQVAGFINSGCARKVVMSDEAFKELVGHDPDAPNVVILSVVIDPAMQGRGYARLMMEEFVERMARMGKATIHLMCKERHVGLYAKFGFQYDKPSASDHGGMSWHEMVRRLDAPALSATPHGDGA</sequence>
<keyword evidence="2" id="KW-0012">Acyltransferase</keyword>
<dbReference type="GO" id="GO:0008080">
    <property type="term" value="F:N-acetyltransferase activity"/>
    <property type="evidence" value="ECO:0007669"/>
    <property type="project" value="UniProtKB-ARBA"/>
</dbReference>
<feature type="domain" description="N-acetyltransferase" evidence="3">
    <location>
        <begin position="5"/>
        <end position="165"/>
    </location>
</feature>
<dbReference type="PANTHER" id="PTHR10908:SF0">
    <property type="entry name" value="SEROTONIN N-ACETYLTRANSFERASE"/>
    <property type="match status" value="1"/>
</dbReference>
<evidence type="ECO:0000313" key="4">
    <source>
        <dbReference type="EMBL" id="BAH74140.1"/>
    </source>
</evidence>
<dbReference type="InterPro" id="IPR000182">
    <property type="entry name" value="GNAT_dom"/>
</dbReference>
<evidence type="ECO:0000256" key="2">
    <source>
        <dbReference type="ARBA" id="ARBA00023315"/>
    </source>
</evidence>
<keyword evidence="5" id="KW-1185">Reference proteome</keyword>
<dbReference type="InterPro" id="IPR051635">
    <property type="entry name" value="SNAT-like"/>
</dbReference>
<dbReference type="SUPFAM" id="SSF55729">
    <property type="entry name" value="Acyl-CoA N-acyltransferases (Nat)"/>
    <property type="match status" value="1"/>
</dbReference>
<accession>C4XIX6</accession>
<dbReference type="InterPro" id="IPR016181">
    <property type="entry name" value="Acyl_CoA_acyltransferase"/>
</dbReference>
<dbReference type="OrthoDB" id="9800962at2"/>
<dbReference type="HOGENOM" id="CLU_061829_2_0_7"/>
<name>C4XIX6_SOLM1</name>
<protein>
    <submittedName>
        <fullName evidence="4">Acetyltransferase</fullName>
    </submittedName>
</protein>
<dbReference type="EMBL" id="AP010904">
    <property type="protein sequence ID" value="BAH74140.1"/>
    <property type="molecule type" value="Genomic_DNA"/>
</dbReference>
<evidence type="ECO:0000256" key="1">
    <source>
        <dbReference type="ARBA" id="ARBA00022679"/>
    </source>
</evidence>
<dbReference type="RefSeq" id="WP_012750217.1">
    <property type="nucleotide sequence ID" value="NC_012796.1"/>
</dbReference>
<organism evidence="4 5">
    <name type="scientific">Solidesulfovibrio magneticus (strain ATCC 700980 / DSM 13731 / RS-1)</name>
    <name type="common">Desulfovibrio magneticus</name>
    <dbReference type="NCBI Taxonomy" id="573370"/>
    <lineage>
        <taxon>Bacteria</taxon>
        <taxon>Pseudomonadati</taxon>
        <taxon>Thermodesulfobacteriota</taxon>
        <taxon>Desulfovibrionia</taxon>
        <taxon>Desulfovibrionales</taxon>
        <taxon>Desulfovibrionaceae</taxon>
        <taxon>Solidesulfovibrio</taxon>
    </lineage>
</organism>
<dbReference type="PROSITE" id="PS51186">
    <property type="entry name" value="GNAT"/>
    <property type="match status" value="1"/>
</dbReference>
<keyword evidence="1" id="KW-0808">Transferase</keyword>
<reference evidence="4 5" key="1">
    <citation type="journal article" date="2009" name="Genome Res.">
        <title>Whole genome sequence of Desulfovibrio magneticus strain RS-1 revealed common gene clusters in magnetotactic bacteria.</title>
        <authorList>
            <person name="Nakazawa H."/>
            <person name="Arakaki A."/>
            <person name="Narita-Yamada S."/>
            <person name="Yashiro I."/>
            <person name="Jinno K."/>
            <person name="Aoki N."/>
            <person name="Tsuruyama A."/>
            <person name="Okamura Y."/>
            <person name="Tanikawa S."/>
            <person name="Fujita N."/>
            <person name="Takeyama H."/>
            <person name="Matsunaga T."/>
        </authorList>
    </citation>
    <scope>NUCLEOTIDE SEQUENCE [LARGE SCALE GENOMIC DNA]</scope>
    <source>
        <strain evidence="5">ATCC 700980 / DSM 13731 / RS-1</strain>
    </source>
</reference>
<dbReference type="eggNOG" id="COG0454">
    <property type="taxonomic scope" value="Bacteria"/>
</dbReference>
<dbReference type="PANTHER" id="PTHR10908">
    <property type="entry name" value="SEROTONIN N-ACETYLTRANSFERASE"/>
    <property type="match status" value="1"/>
</dbReference>
<dbReference type="Pfam" id="PF00583">
    <property type="entry name" value="Acetyltransf_1"/>
    <property type="match status" value="1"/>
</dbReference>
<dbReference type="KEGG" id="dma:DMR_06490"/>
<dbReference type="Gene3D" id="3.40.630.30">
    <property type="match status" value="1"/>
</dbReference>
<gene>
    <name evidence="4" type="ordered locus">DMR_06490</name>
</gene>
<evidence type="ECO:0000313" key="5">
    <source>
        <dbReference type="Proteomes" id="UP000009071"/>
    </source>
</evidence>